<gene>
    <name evidence="1" type="ORF">Vadar_014651</name>
</gene>
<sequence length="414" mass="47298">MTGVEETEVLFSSVHRKQDEKRCREIRAEYRVENVVKVPDLKVNNKDFQKPLFLDTRGGYLRQQSFANVVFGKKNLEPNRFIIKAQEEDTEWLERSIVARLHTHREVESIREAFIAEGVVIYLNWLYNWFVDAKPWTPNLKVESSQVVWLNCYGIPVNLWDANTFFNIGKVWGETITLDEATSKKTSFSMGKIKISTNSFEVINHSLTLEHNGLIFPIRVVEAQVLVNNFMKAVCECHGFSFARVDYSLCSREKLTGNEEKIDLKDVDSDKAYLKEGSNLWELDKDLISYSNRGSGGAGNEALDGSEESVLGGESYGGAMIALVKDPLDVALLDLYEKANQEVQAKEAGYVREINLRLQEEEDDLPNDLFLFEMQVPKLNISSSYLTMKQIHKRMKVGFGGKREGQFSQGMKEF</sequence>
<name>A0ACB7ZB62_9ERIC</name>
<organism evidence="1 2">
    <name type="scientific">Vaccinium darrowii</name>
    <dbReference type="NCBI Taxonomy" id="229202"/>
    <lineage>
        <taxon>Eukaryota</taxon>
        <taxon>Viridiplantae</taxon>
        <taxon>Streptophyta</taxon>
        <taxon>Embryophyta</taxon>
        <taxon>Tracheophyta</taxon>
        <taxon>Spermatophyta</taxon>
        <taxon>Magnoliopsida</taxon>
        <taxon>eudicotyledons</taxon>
        <taxon>Gunneridae</taxon>
        <taxon>Pentapetalae</taxon>
        <taxon>asterids</taxon>
        <taxon>Ericales</taxon>
        <taxon>Ericaceae</taxon>
        <taxon>Vaccinioideae</taxon>
        <taxon>Vaccinieae</taxon>
        <taxon>Vaccinium</taxon>
    </lineage>
</organism>
<keyword evidence="2" id="KW-1185">Reference proteome</keyword>
<protein>
    <submittedName>
        <fullName evidence="1">Uncharacterized protein</fullName>
    </submittedName>
</protein>
<reference evidence="1 2" key="1">
    <citation type="journal article" date="2021" name="Hortic Res">
        <title>High-quality reference genome and annotation aids understanding of berry development for evergreen blueberry (Vaccinium darrowii).</title>
        <authorList>
            <person name="Yu J."/>
            <person name="Hulse-Kemp A.M."/>
            <person name="Babiker E."/>
            <person name="Staton M."/>
        </authorList>
    </citation>
    <scope>NUCLEOTIDE SEQUENCE [LARGE SCALE GENOMIC DNA]</scope>
    <source>
        <strain evidence="2">cv. NJ 8807/NJ 8810</strain>
        <tissue evidence="1">Young leaf</tissue>
    </source>
</reference>
<accession>A0ACB7ZB62</accession>
<evidence type="ECO:0000313" key="2">
    <source>
        <dbReference type="Proteomes" id="UP000828048"/>
    </source>
</evidence>
<proteinExistence type="predicted"/>
<comment type="caution">
    <text evidence="1">The sequence shown here is derived from an EMBL/GenBank/DDBJ whole genome shotgun (WGS) entry which is preliminary data.</text>
</comment>
<dbReference type="Proteomes" id="UP000828048">
    <property type="component" value="Chromosome 12"/>
</dbReference>
<dbReference type="EMBL" id="CM037162">
    <property type="protein sequence ID" value="KAH7863199.1"/>
    <property type="molecule type" value="Genomic_DNA"/>
</dbReference>
<evidence type="ECO:0000313" key="1">
    <source>
        <dbReference type="EMBL" id="KAH7863199.1"/>
    </source>
</evidence>